<reference evidence="2" key="1">
    <citation type="journal article" date="2008" name="Nature">
        <title>The amphioxus genome and the evolution of the chordate karyotype.</title>
        <authorList>
            <consortium name="US DOE Joint Genome Institute (JGI-PGF)"/>
            <person name="Putnam N.H."/>
            <person name="Butts T."/>
            <person name="Ferrier D.E.K."/>
            <person name="Furlong R.F."/>
            <person name="Hellsten U."/>
            <person name="Kawashima T."/>
            <person name="Robinson-Rechavi M."/>
            <person name="Shoguchi E."/>
            <person name="Terry A."/>
            <person name="Yu J.-K."/>
            <person name="Benito-Gutierrez E.L."/>
            <person name="Dubchak I."/>
            <person name="Garcia-Fernandez J."/>
            <person name="Gibson-Brown J.J."/>
            <person name="Grigoriev I.V."/>
            <person name="Horton A.C."/>
            <person name="de Jong P.J."/>
            <person name="Jurka J."/>
            <person name="Kapitonov V.V."/>
            <person name="Kohara Y."/>
            <person name="Kuroki Y."/>
            <person name="Lindquist E."/>
            <person name="Lucas S."/>
            <person name="Osoegawa K."/>
            <person name="Pennacchio L.A."/>
            <person name="Salamov A.A."/>
            <person name="Satou Y."/>
            <person name="Sauka-Spengler T."/>
            <person name="Schmutz J."/>
            <person name="Shin-I T."/>
            <person name="Toyoda A."/>
            <person name="Bronner-Fraser M."/>
            <person name="Fujiyama A."/>
            <person name="Holland L.Z."/>
            <person name="Holland P.W.H."/>
            <person name="Satoh N."/>
            <person name="Rokhsar D.S."/>
        </authorList>
    </citation>
    <scope>NUCLEOTIDE SEQUENCE [LARGE SCALE GENOMIC DNA]</scope>
    <source>
        <strain evidence="2">S238N-H82</strain>
        <tissue evidence="2">Testes</tissue>
    </source>
</reference>
<organism>
    <name type="scientific">Branchiostoma floridae</name>
    <name type="common">Florida lancelet</name>
    <name type="synonym">Amphioxus</name>
    <dbReference type="NCBI Taxonomy" id="7739"/>
    <lineage>
        <taxon>Eukaryota</taxon>
        <taxon>Metazoa</taxon>
        <taxon>Chordata</taxon>
        <taxon>Cephalochordata</taxon>
        <taxon>Leptocardii</taxon>
        <taxon>Amphioxiformes</taxon>
        <taxon>Branchiostomatidae</taxon>
        <taxon>Branchiostoma</taxon>
    </lineage>
</organism>
<name>C3Z9B2_BRAFL</name>
<feature type="domain" description="Apextrin C-terminal" evidence="1">
    <location>
        <begin position="286"/>
        <end position="484"/>
    </location>
</feature>
<dbReference type="AlphaFoldDB" id="C3Z9B2"/>
<dbReference type="InterPro" id="IPR031569">
    <property type="entry name" value="ApeC"/>
</dbReference>
<dbReference type="Pfam" id="PF16977">
    <property type="entry name" value="ApeC"/>
    <property type="match status" value="1"/>
</dbReference>
<dbReference type="PANTHER" id="PTHR19324:SF33">
    <property type="entry name" value="MUCIN-5AC"/>
    <property type="match status" value="1"/>
</dbReference>
<dbReference type="InParanoid" id="C3Z9B2"/>
<accession>C3Z9B2</accession>
<gene>
    <name evidence="2" type="ORF">BRAFLDRAFT_124429</name>
</gene>
<evidence type="ECO:0000259" key="1">
    <source>
        <dbReference type="Pfam" id="PF16977"/>
    </source>
</evidence>
<protein>
    <recommendedName>
        <fullName evidence="1">Apextrin C-terminal domain-containing protein</fullName>
    </recommendedName>
</protein>
<sequence>MTALTMFTSVVHKRLITERNARTFTMKVAPLVGVFLLAILCQTQSAPAELKSSESDQEVARPRKRRSILAAVIPIAIELLSQGIEEYGRQKQQQLEEDQLEALRDIQRKLDVLDRKVDALQRAIGQLQFGQQWLEGAVLYGNDIQRLEYFLDFLDTRLSPGNSGQLVPTNLADEWADAVLSLDDDGAGQVLHNLHEMIIGSSGLFGRNSLFVLYEGTLDGQSDQYWPKVRQFLDFTFSIQVAGYAAWVTSLNIKGRSLQEVNDVIDTANTRIEEQRVFLLPYTKEWPKGSYGLPRTNTGCPVAANARWHNGLRHHDTEDDDNSNQWISGIHFDGGYGRNMDQKFCMKTEASMGEGNWPAGNYCIFKKGNCPIGFQWGKLKWDDEDDDNQNRASGVLPDGRYDRNTEIQYCCRGDGSATTPIVLPSRRPFYLFRYRAGCQRVADMSVREEWFRWDDEDDDNANGYYGAHPYDHGGRNHRIHYCYYS</sequence>
<dbReference type="eggNOG" id="ENOG502S19H">
    <property type="taxonomic scope" value="Eukaryota"/>
</dbReference>
<dbReference type="EMBL" id="GG666599">
    <property type="protein sequence ID" value="EEN50841.1"/>
    <property type="molecule type" value="Genomic_DNA"/>
</dbReference>
<proteinExistence type="predicted"/>
<dbReference type="PANTHER" id="PTHR19324">
    <property type="entry name" value="PERFORIN-LIKE PROTEIN 1"/>
    <property type="match status" value="1"/>
</dbReference>
<evidence type="ECO:0000313" key="2">
    <source>
        <dbReference type="EMBL" id="EEN50841.1"/>
    </source>
</evidence>